<organism evidence="1">
    <name type="scientific">Brassica cretica</name>
    <name type="common">Mustard</name>
    <dbReference type="NCBI Taxonomy" id="69181"/>
    <lineage>
        <taxon>Eukaryota</taxon>
        <taxon>Viridiplantae</taxon>
        <taxon>Streptophyta</taxon>
        <taxon>Embryophyta</taxon>
        <taxon>Tracheophyta</taxon>
        <taxon>Spermatophyta</taxon>
        <taxon>Magnoliopsida</taxon>
        <taxon>eudicotyledons</taxon>
        <taxon>Gunneridae</taxon>
        <taxon>Pentapetalae</taxon>
        <taxon>rosids</taxon>
        <taxon>malvids</taxon>
        <taxon>Brassicales</taxon>
        <taxon>Brassicaceae</taxon>
        <taxon>Brassiceae</taxon>
        <taxon>Brassica</taxon>
    </lineage>
</organism>
<evidence type="ECO:0000313" key="1">
    <source>
        <dbReference type="EMBL" id="KAF2611716.1"/>
    </source>
</evidence>
<comment type="caution">
    <text evidence="1">The sequence shown here is derived from an EMBL/GenBank/DDBJ whole genome shotgun (WGS) entry which is preliminary data.</text>
</comment>
<protein>
    <submittedName>
        <fullName evidence="1">Uncharacterized protein</fullName>
    </submittedName>
</protein>
<accession>A0A8S9M2Y2</accession>
<reference evidence="1" key="1">
    <citation type="submission" date="2019-12" db="EMBL/GenBank/DDBJ databases">
        <title>Genome sequencing and annotation of Brassica cretica.</title>
        <authorList>
            <person name="Studholme D.J."/>
            <person name="Sarris P.F."/>
        </authorList>
    </citation>
    <scope>NUCLEOTIDE SEQUENCE</scope>
    <source>
        <strain evidence="1">PFS-102/07</strain>
        <tissue evidence="1">Leaf</tissue>
    </source>
</reference>
<name>A0A8S9M2Y2_BRACR</name>
<dbReference type="EMBL" id="QGKY02000089">
    <property type="protein sequence ID" value="KAF2611716.1"/>
    <property type="molecule type" value="Genomic_DNA"/>
</dbReference>
<proteinExistence type="predicted"/>
<sequence>MTLIKHSVVSSKSPPRRDQLIVVVVLIVEIKPAIRFCTEKAWFSPMVEFRIFAHLALDLLASYSLTSTLLIVQERSLELTPELSIVQFNPSKYFQIAALVPEFSSSFLSARPERS</sequence>
<gene>
    <name evidence="1" type="ORF">F2Q70_00012443</name>
</gene>
<dbReference type="AlphaFoldDB" id="A0A8S9M2Y2"/>